<dbReference type="OMA" id="YCLPYVI"/>
<dbReference type="Proteomes" id="UP000266841">
    <property type="component" value="Unassembled WGS sequence"/>
</dbReference>
<proteinExistence type="inferred from homology"/>
<reference evidence="7 8" key="1">
    <citation type="journal article" date="2012" name="Genome Biol.">
        <title>Genome and low-iron response of an oceanic diatom adapted to chronic iron limitation.</title>
        <authorList>
            <person name="Lommer M."/>
            <person name="Specht M."/>
            <person name="Roy A.S."/>
            <person name="Kraemer L."/>
            <person name="Andreson R."/>
            <person name="Gutowska M.A."/>
            <person name="Wolf J."/>
            <person name="Bergner S.V."/>
            <person name="Schilhabel M.B."/>
            <person name="Klostermeier U.C."/>
            <person name="Beiko R.G."/>
            <person name="Rosenstiel P."/>
            <person name="Hippler M."/>
            <person name="Laroche J."/>
        </authorList>
    </citation>
    <scope>NUCLEOTIDE SEQUENCE [LARGE SCALE GENOMIC DNA]</scope>
    <source>
        <strain evidence="7 8">CCMP1005</strain>
    </source>
</reference>
<dbReference type="InterPro" id="IPR013216">
    <property type="entry name" value="Methyltransf_11"/>
</dbReference>
<keyword evidence="3 4" id="KW-0949">S-adenosyl-L-methionine</keyword>
<feature type="non-terminal residue" evidence="7">
    <location>
        <position position="1"/>
    </location>
</feature>
<feature type="compositionally biased region" description="Pro residues" evidence="5">
    <location>
        <begin position="1"/>
        <end position="26"/>
    </location>
</feature>
<dbReference type="eggNOG" id="KOG1269">
    <property type="taxonomic scope" value="Eukaryota"/>
</dbReference>
<dbReference type="Gene3D" id="3.40.50.150">
    <property type="entry name" value="Vaccinia Virus protein VP39"/>
    <property type="match status" value="1"/>
</dbReference>
<organism evidence="7 8">
    <name type="scientific">Thalassiosira oceanica</name>
    <name type="common">Marine diatom</name>
    <dbReference type="NCBI Taxonomy" id="159749"/>
    <lineage>
        <taxon>Eukaryota</taxon>
        <taxon>Sar</taxon>
        <taxon>Stramenopiles</taxon>
        <taxon>Ochrophyta</taxon>
        <taxon>Bacillariophyta</taxon>
        <taxon>Coscinodiscophyceae</taxon>
        <taxon>Thalassiosirophycidae</taxon>
        <taxon>Thalassiosirales</taxon>
        <taxon>Thalassiosiraceae</taxon>
        <taxon>Thalassiosira</taxon>
    </lineage>
</organism>
<comment type="caution">
    <text evidence="7">The sequence shown here is derived from an EMBL/GenBank/DDBJ whole genome shotgun (WGS) entry which is preliminary data.</text>
</comment>
<dbReference type="Pfam" id="PF08241">
    <property type="entry name" value="Methyltransf_11"/>
    <property type="match status" value="1"/>
</dbReference>
<feature type="region of interest" description="SAM motif II" evidence="4">
    <location>
        <begin position="187"/>
        <end position="195"/>
    </location>
</feature>
<accession>K0T305</accession>
<dbReference type="InterPro" id="IPR050447">
    <property type="entry name" value="Erg6_SMT_methyltransf"/>
</dbReference>
<evidence type="ECO:0000259" key="6">
    <source>
        <dbReference type="Pfam" id="PF08241"/>
    </source>
</evidence>
<feature type="domain" description="Methyltransferase type 11" evidence="6">
    <location>
        <begin position="124"/>
        <end position="223"/>
    </location>
</feature>
<dbReference type="CDD" id="cd02440">
    <property type="entry name" value="AdoMet_MTases"/>
    <property type="match status" value="1"/>
</dbReference>
<dbReference type="SUPFAM" id="SSF53335">
    <property type="entry name" value="S-adenosyl-L-methionine-dependent methyltransferases"/>
    <property type="match status" value="1"/>
</dbReference>
<dbReference type="PROSITE" id="PS51581">
    <property type="entry name" value="SAM_GTMT"/>
    <property type="match status" value="1"/>
</dbReference>
<evidence type="ECO:0000256" key="4">
    <source>
        <dbReference type="PROSITE-ProRule" id="PRU00914"/>
    </source>
</evidence>
<comment type="similarity">
    <text evidence="4">Belongs to the class I-like SAM-binding methyltransferase superfamily. gTMT family.</text>
</comment>
<evidence type="ECO:0000256" key="5">
    <source>
        <dbReference type="SAM" id="MobiDB-lite"/>
    </source>
</evidence>
<feature type="region of interest" description="SAM motif III" evidence="4">
    <location>
        <begin position="214"/>
        <end position="223"/>
    </location>
</feature>
<dbReference type="PANTHER" id="PTHR44068">
    <property type="entry name" value="ZGC:194242"/>
    <property type="match status" value="1"/>
</dbReference>
<keyword evidence="2 4" id="KW-0808">Transferase</keyword>
<name>K0T305_THAOC</name>
<evidence type="ECO:0000256" key="2">
    <source>
        <dbReference type="ARBA" id="ARBA00022679"/>
    </source>
</evidence>
<evidence type="ECO:0000256" key="1">
    <source>
        <dbReference type="ARBA" id="ARBA00022603"/>
    </source>
</evidence>
<dbReference type="PANTHER" id="PTHR44068:SF11">
    <property type="entry name" value="GERANYL DIPHOSPHATE 2-C-METHYLTRANSFERASE"/>
    <property type="match status" value="1"/>
</dbReference>
<keyword evidence="8" id="KW-1185">Reference proteome</keyword>
<feature type="region of interest" description="SAM motif I" evidence="4">
    <location>
        <begin position="123"/>
        <end position="132"/>
    </location>
</feature>
<dbReference type="AlphaFoldDB" id="K0T305"/>
<dbReference type="OrthoDB" id="8300214at2759"/>
<evidence type="ECO:0000313" key="8">
    <source>
        <dbReference type="Proteomes" id="UP000266841"/>
    </source>
</evidence>
<evidence type="ECO:0000313" key="7">
    <source>
        <dbReference type="EMBL" id="EJK73048.1"/>
    </source>
</evidence>
<dbReference type="GO" id="GO:0008757">
    <property type="term" value="F:S-adenosylmethionine-dependent methyltransferase activity"/>
    <property type="evidence" value="ECO:0007669"/>
    <property type="project" value="InterPro"/>
</dbReference>
<gene>
    <name evidence="7" type="ORF">THAOC_05352</name>
</gene>
<sequence>RGVAPPGPPTGGPPVPPPSPPPPSPSPHSGATSTTSLHGIRTAARRVADSVLARDRSESDLKSGIAFFYDRSSRLWEDVWGEHMHHGYYVPADRTDHQQAQVDLIDEVLKWSGADDGEPPRKVVDVGCGIGGSSRHIASKYDGCTARGITLSPYQAQRGNELAAERGLADRASFQVADALDMPFGDGEFDLAWSLESGEHMPDKKKFVGELMRVVRPGGRVIIVTWCHRDLEKGEPSLSRKEERILAKINRAYYLPRWCSVDDYVKILEGEGAENIRREDWSHIIAPFWKAVIKSSLNLKSVAGLIRSGPATIRGAYAMLLMLRGFDKGVIKFGLITATKKESSGIDESAELESPKVATTD</sequence>
<dbReference type="EMBL" id="AGNL01004918">
    <property type="protein sequence ID" value="EJK73048.1"/>
    <property type="molecule type" value="Genomic_DNA"/>
</dbReference>
<evidence type="ECO:0000256" key="3">
    <source>
        <dbReference type="ARBA" id="ARBA00022691"/>
    </source>
</evidence>
<feature type="compositionally biased region" description="Low complexity" evidence="5">
    <location>
        <begin position="27"/>
        <end position="36"/>
    </location>
</feature>
<feature type="region of interest" description="Disordered" evidence="5">
    <location>
        <begin position="1"/>
        <end position="37"/>
    </location>
</feature>
<dbReference type="InterPro" id="IPR029063">
    <property type="entry name" value="SAM-dependent_MTases_sf"/>
</dbReference>
<keyword evidence="1 4" id="KW-0489">Methyltransferase</keyword>
<dbReference type="InterPro" id="IPR025774">
    <property type="entry name" value="PiNMT-like"/>
</dbReference>
<dbReference type="GO" id="GO:0032259">
    <property type="term" value="P:methylation"/>
    <property type="evidence" value="ECO:0007669"/>
    <property type="project" value="UniProtKB-UniRule"/>
</dbReference>
<protein>
    <recommendedName>
        <fullName evidence="6">Methyltransferase type 11 domain-containing protein</fullName>
    </recommendedName>
</protein>